<sequence length="129" mass="15088">MDSNLWTAPRNLLEGLIHNELIGMKALWFHTFGYHKVTLLRDHKNVERDYEPRVVSLGPIQYGKSRYQLAEKYKLRLEDDFIAKSGKGVGELYEIVEKNITQLKGCFNEEVIEMYDDEDLTWLTMAAHP</sequence>
<name>A0A2N9GH70_FAGSY</name>
<dbReference type="Pfam" id="PF03140">
    <property type="entry name" value="DUF247"/>
    <property type="match status" value="1"/>
</dbReference>
<accession>A0A2N9GH70</accession>
<gene>
    <name evidence="1" type="ORF">FSB_LOCUS26376</name>
</gene>
<proteinExistence type="predicted"/>
<reference evidence="1" key="1">
    <citation type="submission" date="2018-02" db="EMBL/GenBank/DDBJ databases">
        <authorList>
            <person name="Cohen D.B."/>
            <person name="Kent A.D."/>
        </authorList>
    </citation>
    <scope>NUCLEOTIDE SEQUENCE</scope>
</reference>
<dbReference type="AlphaFoldDB" id="A0A2N9GH70"/>
<dbReference type="EMBL" id="OIVN01001879">
    <property type="protein sequence ID" value="SPC98494.1"/>
    <property type="molecule type" value="Genomic_DNA"/>
</dbReference>
<organism evidence="1">
    <name type="scientific">Fagus sylvatica</name>
    <name type="common">Beechnut</name>
    <dbReference type="NCBI Taxonomy" id="28930"/>
    <lineage>
        <taxon>Eukaryota</taxon>
        <taxon>Viridiplantae</taxon>
        <taxon>Streptophyta</taxon>
        <taxon>Embryophyta</taxon>
        <taxon>Tracheophyta</taxon>
        <taxon>Spermatophyta</taxon>
        <taxon>Magnoliopsida</taxon>
        <taxon>eudicotyledons</taxon>
        <taxon>Gunneridae</taxon>
        <taxon>Pentapetalae</taxon>
        <taxon>rosids</taxon>
        <taxon>fabids</taxon>
        <taxon>Fagales</taxon>
        <taxon>Fagaceae</taxon>
        <taxon>Fagus</taxon>
    </lineage>
</organism>
<protein>
    <submittedName>
        <fullName evidence="1">Uncharacterized protein</fullName>
    </submittedName>
</protein>
<dbReference type="InterPro" id="IPR004158">
    <property type="entry name" value="DUF247_pln"/>
</dbReference>
<evidence type="ECO:0000313" key="1">
    <source>
        <dbReference type="EMBL" id="SPC98494.1"/>
    </source>
</evidence>